<sequence length="140" mass="15619">MSISQVWAAMYEFLSEISSTMPDCIPFMSRRDSNGIDVKSRQYPPLPPSPVCRRCYSAARPSSPSSPPLHRTNSWLASPRSDLLSNPRLVSSSSYVHEPEVLTNPNSGGLSLYREKEFLSLKTQAWELGFIEIEGSRLPG</sequence>
<organism evidence="1 2">
    <name type="scientific">Punica granatum</name>
    <name type="common">Pomegranate</name>
    <dbReference type="NCBI Taxonomy" id="22663"/>
    <lineage>
        <taxon>Eukaryota</taxon>
        <taxon>Viridiplantae</taxon>
        <taxon>Streptophyta</taxon>
        <taxon>Embryophyta</taxon>
        <taxon>Tracheophyta</taxon>
        <taxon>Spermatophyta</taxon>
        <taxon>Magnoliopsida</taxon>
        <taxon>eudicotyledons</taxon>
        <taxon>Gunneridae</taxon>
        <taxon>Pentapetalae</taxon>
        <taxon>rosids</taxon>
        <taxon>malvids</taxon>
        <taxon>Myrtales</taxon>
        <taxon>Lythraceae</taxon>
        <taxon>Punica</taxon>
    </lineage>
</organism>
<reference evidence="1 2" key="1">
    <citation type="submission" date="2017-11" db="EMBL/GenBank/DDBJ databases">
        <title>De-novo sequencing of pomegranate (Punica granatum L.) genome.</title>
        <authorList>
            <person name="Akparov Z."/>
            <person name="Amiraslanov A."/>
            <person name="Hajiyeva S."/>
            <person name="Abbasov M."/>
            <person name="Kaur K."/>
            <person name="Hamwieh A."/>
            <person name="Solovyev V."/>
            <person name="Salamov A."/>
            <person name="Braich B."/>
            <person name="Kosarev P."/>
            <person name="Mahmoud A."/>
            <person name="Hajiyev E."/>
            <person name="Babayeva S."/>
            <person name="Izzatullayeva V."/>
            <person name="Mammadov A."/>
            <person name="Mammadov A."/>
            <person name="Sharifova S."/>
            <person name="Ojaghi J."/>
            <person name="Eynullazada K."/>
            <person name="Bayramov B."/>
            <person name="Abdulazimova A."/>
            <person name="Shahmuradov I."/>
        </authorList>
    </citation>
    <scope>NUCLEOTIDE SEQUENCE [LARGE SCALE GENOMIC DNA]</scope>
    <source>
        <strain evidence="2">cv. AG2017</strain>
        <tissue evidence="1">Leaf</tissue>
    </source>
</reference>
<dbReference type="EMBL" id="PGOL01002067">
    <property type="protein sequence ID" value="PKI50995.1"/>
    <property type="molecule type" value="Genomic_DNA"/>
</dbReference>
<proteinExistence type="predicted"/>
<name>A0A2I0J454_PUNGR</name>
<comment type="caution">
    <text evidence="1">The sequence shown here is derived from an EMBL/GenBank/DDBJ whole genome shotgun (WGS) entry which is preliminary data.</text>
</comment>
<evidence type="ECO:0000313" key="1">
    <source>
        <dbReference type="EMBL" id="PKI50995.1"/>
    </source>
</evidence>
<dbReference type="AlphaFoldDB" id="A0A2I0J454"/>
<evidence type="ECO:0000313" key="2">
    <source>
        <dbReference type="Proteomes" id="UP000233551"/>
    </source>
</evidence>
<gene>
    <name evidence="1" type="ORF">CRG98_028622</name>
</gene>
<dbReference type="Proteomes" id="UP000233551">
    <property type="component" value="Unassembled WGS sequence"/>
</dbReference>
<protein>
    <submittedName>
        <fullName evidence="1">Uncharacterized protein</fullName>
    </submittedName>
</protein>
<accession>A0A2I0J454</accession>
<keyword evidence="2" id="KW-1185">Reference proteome</keyword>